<proteinExistence type="predicted"/>
<evidence type="ECO:0000313" key="1">
    <source>
        <dbReference type="EMBL" id="RJY09437.1"/>
    </source>
</evidence>
<evidence type="ECO:0000313" key="2">
    <source>
        <dbReference type="Proteomes" id="UP000285232"/>
    </source>
</evidence>
<gene>
    <name evidence="1" type="ORF">D6201_08775</name>
</gene>
<sequence>MDAGGTLPCETEFEANEDYCALQQARKLTGHRPADLWRDGQRIARIREMACGMWTIERCEDLPKR</sequence>
<dbReference type="AlphaFoldDB" id="A0A419RUG9"/>
<comment type="caution">
    <text evidence="1">The sequence shown here is derived from an EMBL/GenBank/DDBJ whole genome shotgun (WGS) entry which is preliminary data.</text>
</comment>
<reference evidence="1 2" key="1">
    <citation type="journal article" date="2017" name="Int. J. Syst. Evol. Microbiol.">
        <title>Erythrobacter aquimixticola sp. nov., isolated from the junction between the ocean and a freshwater spring.</title>
        <authorList>
            <person name="Park S."/>
            <person name="Jung Y.T."/>
            <person name="Choi S.J."/>
            <person name="Yoon J.H."/>
        </authorList>
    </citation>
    <scope>NUCLEOTIDE SEQUENCE [LARGE SCALE GENOMIC DNA]</scope>
    <source>
        <strain evidence="1 2">JSSK-14</strain>
    </source>
</reference>
<name>A0A419RUG9_9SPHN</name>
<dbReference type="Proteomes" id="UP000285232">
    <property type="component" value="Unassembled WGS sequence"/>
</dbReference>
<accession>A0A419RUG9</accession>
<keyword evidence="2" id="KW-1185">Reference proteome</keyword>
<dbReference type="EMBL" id="RAHX01000001">
    <property type="protein sequence ID" value="RJY09437.1"/>
    <property type="molecule type" value="Genomic_DNA"/>
</dbReference>
<protein>
    <submittedName>
        <fullName evidence="1">Uncharacterized protein</fullName>
    </submittedName>
</protein>
<organism evidence="1 2">
    <name type="scientific">Aurantiacibacter aquimixticola</name>
    <dbReference type="NCBI Taxonomy" id="1958945"/>
    <lineage>
        <taxon>Bacteria</taxon>
        <taxon>Pseudomonadati</taxon>
        <taxon>Pseudomonadota</taxon>
        <taxon>Alphaproteobacteria</taxon>
        <taxon>Sphingomonadales</taxon>
        <taxon>Erythrobacteraceae</taxon>
        <taxon>Aurantiacibacter</taxon>
    </lineage>
</organism>